<evidence type="ECO:0000256" key="1">
    <source>
        <dbReference type="ARBA" id="ARBA00004561"/>
    </source>
</evidence>
<reference evidence="7 10" key="2">
    <citation type="submission" date="2021-05" db="EMBL/GenBank/DDBJ databases">
        <title>Complete Genome Sequence of Stenotrophomonas pavanii strain Y.</title>
        <authorList>
            <person name="Dohra H."/>
            <person name="Mohad Din A.R.J."/>
            <person name="Suzuki K."/>
            <person name="Fatma A."/>
            <person name="Honjyo M."/>
            <person name="Nishimura T."/>
            <person name="Moriuch R."/>
            <person name="Masuda K."/>
            <person name="Minoura A."/>
            <person name="Tashiro Y."/>
            <person name="Futamata H."/>
        </authorList>
    </citation>
    <scope>NUCLEOTIDE SEQUENCE [LARGE SCALE GENOMIC DNA]</scope>
    <source>
        <strain evidence="7">Berkeley</strain>
        <strain evidence="10">Y</strain>
    </source>
</reference>
<dbReference type="GO" id="GO:0009289">
    <property type="term" value="C:pilus"/>
    <property type="evidence" value="ECO:0007669"/>
    <property type="project" value="UniProtKB-SubCell"/>
</dbReference>
<dbReference type="InterPro" id="IPR036937">
    <property type="entry name" value="Adhesion_dom_fimbrial_sf"/>
</dbReference>
<accession>A0A246KXC4</accession>
<feature type="signal peptide" evidence="5">
    <location>
        <begin position="1"/>
        <end position="19"/>
    </location>
</feature>
<evidence type="ECO:0000256" key="2">
    <source>
        <dbReference type="ARBA" id="ARBA00006671"/>
    </source>
</evidence>
<dbReference type="GO" id="GO:0043709">
    <property type="term" value="P:cell adhesion involved in single-species biofilm formation"/>
    <property type="evidence" value="ECO:0007669"/>
    <property type="project" value="TreeGrafter"/>
</dbReference>
<gene>
    <name evidence="8" type="ORF">CEE55_12290</name>
    <name evidence="7" type="ORF">STNY_R22070</name>
</gene>
<feature type="chain" id="PRO_5043152778" evidence="5">
    <location>
        <begin position="20"/>
        <end position="159"/>
    </location>
</feature>
<dbReference type="Gene3D" id="2.60.40.1090">
    <property type="entry name" value="Fimbrial-type adhesion domain"/>
    <property type="match status" value="1"/>
</dbReference>
<dbReference type="InterPro" id="IPR008966">
    <property type="entry name" value="Adhesion_dom_sf"/>
</dbReference>
<sequence>MFRPLLSLSLLLCAATVHAQDSQAFTMSGEILPGVCKVAFPDVDLGSHQASLFTGSYATAYVDFSGTVSDCDAQVLRVAMTFTGAADSSNASLFQGVPGVGIELVRVVGAVNVPIAPGGRTQYTTAAGVYPYRARFRQSAATVGAGRVTRPITVSLTYN</sequence>
<dbReference type="Proteomes" id="UP000825066">
    <property type="component" value="Chromosome"/>
</dbReference>
<evidence type="ECO:0000313" key="8">
    <source>
        <dbReference type="EMBL" id="OWR33227.1"/>
    </source>
</evidence>
<proteinExistence type="inferred from homology"/>
<dbReference type="EMBL" id="NIXP01000082">
    <property type="protein sequence ID" value="OWR33227.1"/>
    <property type="molecule type" value="Genomic_DNA"/>
</dbReference>
<evidence type="ECO:0000256" key="5">
    <source>
        <dbReference type="SAM" id="SignalP"/>
    </source>
</evidence>
<reference evidence="8 9" key="1">
    <citation type="submission" date="2017-06" db="EMBL/GenBank/DDBJ databases">
        <authorList>
            <person name="Kim H.J."/>
            <person name="Triplett B.A."/>
        </authorList>
    </citation>
    <scope>NUCLEOTIDE SEQUENCE [LARGE SCALE GENOMIC DNA]</scope>
    <source>
        <strain evidence="8 9">S18795</strain>
    </source>
</reference>
<dbReference type="RefSeq" id="WP_088476129.1">
    <property type="nucleotide sequence ID" value="NZ_AP024684.1"/>
</dbReference>
<dbReference type="AlphaFoldDB" id="A0A246KXC4"/>
<dbReference type="Proteomes" id="UP000197904">
    <property type="component" value="Unassembled WGS sequence"/>
</dbReference>
<dbReference type="InterPro" id="IPR000259">
    <property type="entry name" value="Adhesion_dom_fimbrial"/>
</dbReference>
<feature type="domain" description="Fimbrial-type adhesion" evidence="6">
    <location>
        <begin position="27"/>
        <end position="158"/>
    </location>
</feature>
<keyword evidence="3 5" id="KW-0732">Signal</keyword>
<dbReference type="InterPro" id="IPR050263">
    <property type="entry name" value="Bact_Fimbrial_Adh_Pro"/>
</dbReference>
<evidence type="ECO:0000313" key="9">
    <source>
        <dbReference type="Proteomes" id="UP000197904"/>
    </source>
</evidence>
<evidence type="ECO:0000259" key="6">
    <source>
        <dbReference type="Pfam" id="PF00419"/>
    </source>
</evidence>
<keyword evidence="10" id="KW-1185">Reference proteome</keyword>
<keyword evidence="4" id="KW-0281">Fimbrium</keyword>
<evidence type="ECO:0000256" key="4">
    <source>
        <dbReference type="ARBA" id="ARBA00023263"/>
    </source>
</evidence>
<evidence type="ECO:0000256" key="3">
    <source>
        <dbReference type="ARBA" id="ARBA00022729"/>
    </source>
</evidence>
<dbReference type="PANTHER" id="PTHR33420">
    <property type="entry name" value="FIMBRIAL SUBUNIT ELFA-RELATED"/>
    <property type="match status" value="1"/>
</dbReference>
<dbReference type="EMBL" id="AP024684">
    <property type="protein sequence ID" value="BCX44008.1"/>
    <property type="molecule type" value="Genomic_DNA"/>
</dbReference>
<name>A0A246KXC4_9GAMM</name>
<evidence type="ECO:0000313" key="7">
    <source>
        <dbReference type="EMBL" id="BCX44008.1"/>
    </source>
</evidence>
<evidence type="ECO:0000313" key="10">
    <source>
        <dbReference type="Proteomes" id="UP000825066"/>
    </source>
</evidence>
<dbReference type="SUPFAM" id="SSF49401">
    <property type="entry name" value="Bacterial adhesins"/>
    <property type="match status" value="1"/>
</dbReference>
<comment type="similarity">
    <text evidence="2">Belongs to the fimbrial protein family.</text>
</comment>
<comment type="subcellular location">
    <subcellularLocation>
        <location evidence="1">Fimbrium</location>
    </subcellularLocation>
</comment>
<protein>
    <submittedName>
        <fullName evidence="7">Type 1 fimbrial protein</fullName>
    </submittedName>
</protein>
<organism evidence="8 9">
    <name type="scientific">Stenotrophomonas pavanii</name>
    <dbReference type="NCBI Taxonomy" id="487698"/>
    <lineage>
        <taxon>Bacteria</taxon>
        <taxon>Pseudomonadati</taxon>
        <taxon>Pseudomonadota</taxon>
        <taxon>Gammaproteobacteria</taxon>
        <taxon>Lysobacterales</taxon>
        <taxon>Lysobacteraceae</taxon>
        <taxon>Stenotrophomonas</taxon>
    </lineage>
</organism>
<dbReference type="PANTHER" id="PTHR33420:SF3">
    <property type="entry name" value="FIMBRIAL SUBUNIT ELFA"/>
    <property type="match status" value="1"/>
</dbReference>
<dbReference type="Pfam" id="PF00419">
    <property type="entry name" value="Fimbrial"/>
    <property type="match status" value="1"/>
</dbReference>